<accession>M2AHJ5</accession>
<keyword evidence="3" id="KW-1185">Reference proteome</keyword>
<reference evidence="2" key="1">
    <citation type="submission" date="2012-11" db="EMBL/GenBank/DDBJ databases">
        <title>Permanent draft genomes of Rhodopirellula europaea strain SH398 and 6C.</title>
        <authorList>
            <person name="Richter M."/>
            <person name="Richter-Heitmann T."/>
            <person name="Frank C."/>
            <person name="Harder J."/>
            <person name="Glockner F.O."/>
        </authorList>
    </citation>
    <scope>NUCLEOTIDE SEQUENCE</scope>
    <source>
        <strain evidence="2">6C</strain>
    </source>
</reference>
<dbReference type="Proteomes" id="UP000011529">
    <property type="component" value="Unassembled WGS sequence"/>
</dbReference>
<evidence type="ECO:0000313" key="3">
    <source>
        <dbReference type="Proteomes" id="UP000011529"/>
    </source>
</evidence>
<evidence type="ECO:0000256" key="1">
    <source>
        <dbReference type="SAM" id="Phobius"/>
    </source>
</evidence>
<keyword evidence="1" id="KW-1133">Transmembrane helix</keyword>
<dbReference type="EMBL" id="ANMO01000119">
    <property type="protein sequence ID" value="EMB16590.1"/>
    <property type="molecule type" value="Genomic_DNA"/>
</dbReference>
<feature type="transmembrane region" description="Helical" evidence="1">
    <location>
        <begin position="12"/>
        <end position="34"/>
    </location>
</feature>
<sequence>MTGPAKRRLFVWTANAICVCVAILLVSAFLLTSARWSGRFMLRINVKLPPAIERDSLMYMPCRDEQTAEWLCSPGNQVTEGFELPYQRTVDYDIVSVSIGGKSSVLRIFDTYHQPDSVVVQYDQETKSGLKDSCRIHFPVPMGRGDRSVAIDLTQADK</sequence>
<dbReference type="AlphaFoldDB" id="M2AHJ5"/>
<comment type="caution">
    <text evidence="2">The sequence shown here is derived from an EMBL/GenBank/DDBJ whole genome shotgun (WGS) entry which is preliminary data.</text>
</comment>
<keyword evidence="1" id="KW-0812">Transmembrane</keyword>
<organism evidence="2 3">
    <name type="scientific">Rhodopirellula europaea 6C</name>
    <dbReference type="NCBI Taxonomy" id="1263867"/>
    <lineage>
        <taxon>Bacteria</taxon>
        <taxon>Pseudomonadati</taxon>
        <taxon>Planctomycetota</taxon>
        <taxon>Planctomycetia</taxon>
        <taxon>Pirellulales</taxon>
        <taxon>Pirellulaceae</taxon>
        <taxon>Rhodopirellula</taxon>
    </lineage>
</organism>
<dbReference type="PATRIC" id="fig|1263867.3.peg.2806"/>
<reference evidence="2" key="2">
    <citation type="journal article" date="2013" name="Mar. Genomics">
        <title>Expression of sulfatases in Rhodopirellula baltica and the diversity of sulfatases in the genus Rhodopirellula.</title>
        <authorList>
            <person name="Wegner C.E."/>
            <person name="Richter-Heitmann T."/>
            <person name="Klindworth A."/>
            <person name="Klockow C."/>
            <person name="Richter M."/>
            <person name="Achstetter T."/>
            <person name="Glockner F.O."/>
            <person name="Harder J."/>
        </authorList>
    </citation>
    <scope>NUCLEOTIDE SEQUENCE [LARGE SCALE GENOMIC DNA]</scope>
    <source>
        <strain evidence="2">6C</strain>
    </source>
</reference>
<evidence type="ECO:0000313" key="2">
    <source>
        <dbReference type="EMBL" id="EMB16590.1"/>
    </source>
</evidence>
<proteinExistence type="predicted"/>
<keyword evidence="1" id="KW-0472">Membrane</keyword>
<name>M2AHJ5_9BACT</name>
<protein>
    <submittedName>
        <fullName evidence="2">Putative secreted protein</fullName>
    </submittedName>
</protein>
<gene>
    <name evidence="2" type="ORF">RE6C_02626</name>
</gene>